<protein>
    <submittedName>
        <fullName evidence="1">Uncharacterized protein</fullName>
    </submittedName>
</protein>
<evidence type="ECO:0000313" key="1">
    <source>
        <dbReference type="EMBL" id="UAW53361.1"/>
    </source>
</evidence>
<gene>
    <name evidence="1" type="ORF">pEaSNUABM30_00243</name>
</gene>
<reference evidence="1 2" key="1">
    <citation type="submission" date="2021-06" db="EMBL/GenBank/DDBJ databases">
        <title>Complete genome sequence of Erwinia phage pEa_SNUABM_30.</title>
        <authorList>
            <person name="Kim S.G."/>
            <person name="Park S.C."/>
        </authorList>
    </citation>
    <scope>NUCLEOTIDE SEQUENCE [LARGE SCALE GENOMIC DNA]</scope>
</reference>
<dbReference type="Proteomes" id="UP000827754">
    <property type="component" value="Segment"/>
</dbReference>
<organism evidence="1 2">
    <name type="scientific">Erwinia phage pEa_SNUABM_30</name>
    <dbReference type="NCBI Taxonomy" id="2869553"/>
    <lineage>
        <taxon>Viruses</taxon>
        <taxon>Duplodnaviria</taxon>
        <taxon>Heunggongvirae</taxon>
        <taxon>Uroviricota</taxon>
        <taxon>Caudoviricetes</taxon>
        <taxon>Alexandravirus</taxon>
        <taxon>Alexandravirus SNUABM30</taxon>
    </lineage>
</organism>
<proteinExistence type="predicted"/>
<name>A0AAE8XMU2_9CAUD</name>
<keyword evidence="2" id="KW-1185">Reference proteome</keyword>
<accession>A0AAE8XMU2</accession>
<evidence type="ECO:0000313" key="2">
    <source>
        <dbReference type="Proteomes" id="UP000827754"/>
    </source>
</evidence>
<dbReference type="EMBL" id="MZ443778">
    <property type="protein sequence ID" value="UAW53361.1"/>
    <property type="molecule type" value="Genomic_DNA"/>
</dbReference>
<sequence>MEIYVSLSKQEEPPIVTEIDQKAPRINDNSKVGQVFDVHVLQQMSYLDMKNIRGDAGAKYAKAIADWLNSQRSIDNKFRVSNRSKISIAVKNTQQLAARYRNIYLLSPESNKDRCWLLVGEGPHDNKQTVEIGRSLQMDVLYASVRTMLASHLPTDEWPGDNTYEHVQLELDKRGKHGGRVTKRHYTFAKENENTLITMMQDGLSIAEITDWVLKQ</sequence>